<feature type="transmembrane region" description="Helical" evidence="1">
    <location>
        <begin position="137"/>
        <end position="160"/>
    </location>
</feature>
<evidence type="ECO:0000313" key="2">
    <source>
        <dbReference type="EMBL" id="KAF7275116.1"/>
    </source>
</evidence>
<feature type="transmembrane region" description="Helical" evidence="1">
    <location>
        <begin position="101"/>
        <end position="125"/>
    </location>
</feature>
<evidence type="ECO:0000313" key="3">
    <source>
        <dbReference type="Proteomes" id="UP000625711"/>
    </source>
</evidence>
<dbReference type="Proteomes" id="UP000625711">
    <property type="component" value="Unassembled WGS sequence"/>
</dbReference>
<protein>
    <recommendedName>
        <fullName evidence="4">Nose resistant to fluoxetine protein 6-like protein</fullName>
    </recommendedName>
</protein>
<feature type="transmembrane region" description="Helical" evidence="1">
    <location>
        <begin position="74"/>
        <end position="94"/>
    </location>
</feature>
<proteinExistence type="predicted"/>
<feature type="transmembrane region" description="Helical" evidence="1">
    <location>
        <begin position="12"/>
        <end position="33"/>
    </location>
</feature>
<evidence type="ECO:0000256" key="1">
    <source>
        <dbReference type="SAM" id="Phobius"/>
    </source>
</evidence>
<dbReference type="OrthoDB" id="118951at2759"/>
<sequence>MLVKNHLKSVLTSLFMLNIAFTAIPMSLALVYNKFDNEFESHTRLNIYFLGFTLGVFMRQTLKAPYKLNNRLNLIIWTTVVLIMGGITFVYKFVQLLVHDGFIYATSFFILLRYFWGLSLCWVIYACHNGYGGIVNTFLTLPPFVFLNKLTYCMYIIHILPICTKIFKIRTKMYIQTDETFNLFISVYVVTILLSILWTLAFESPIIIIQKHMLRKK</sequence>
<dbReference type="InterPro" id="IPR052728">
    <property type="entry name" value="O2_lipid_transport_reg"/>
</dbReference>
<keyword evidence="1" id="KW-0812">Transmembrane</keyword>
<accession>A0A834MB26</accession>
<evidence type="ECO:0008006" key="4">
    <source>
        <dbReference type="Google" id="ProtNLM"/>
    </source>
</evidence>
<keyword evidence="1" id="KW-1133">Transmembrane helix</keyword>
<dbReference type="PANTHER" id="PTHR11161">
    <property type="entry name" value="O-ACYLTRANSFERASE"/>
    <property type="match status" value="1"/>
</dbReference>
<feature type="transmembrane region" description="Helical" evidence="1">
    <location>
        <begin position="181"/>
        <end position="201"/>
    </location>
</feature>
<gene>
    <name evidence="2" type="ORF">GWI33_012170</name>
</gene>
<keyword evidence="1" id="KW-0472">Membrane</keyword>
<dbReference type="PANTHER" id="PTHR11161:SF72">
    <property type="entry name" value="FI21449P1"/>
    <property type="match status" value="1"/>
</dbReference>
<feature type="transmembrane region" description="Helical" evidence="1">
    <location>
        <begin position="45"/>
        <end position="62"/>
    </location>
</feature>
<dbReference type="EMBL" id="JAACXV010011288">
    <property type="protein sequence ID" value="KAF7275116.1"/>
    <property type="molecule type" value="Genomic_DNA"/>
</dbReference>
<keyword evidence="3" id="KW-1185">Reference proteome</keyword>
<comment type="caution">
    <text evidence="2">The sequence shown here is derived from an EMBL/GenBank/DDBJ whole genome shotgun (WGS) entry which is preliminary data.</text>
</comment>
<reference evidence="2" key="1">
    <citation type="submission" date="2020-08" db="EMBL/GenBank/DDBJ databases">
        <title>Genome sequencing and assembly of the red palm weevil Rhynchophorus ferrugineus.</title>
        <authorList>
            <person name="Dias G.B."/>
            <person name="Bergman C.M."/>
            <person name="Manee M."/>
        </authorList>
    </citation>
    <scope>NUCLEOTIDE SEQUENCE</scope>
    <source>
        <strain evidence="2">AA-2017</strain>
        <tissue evidence="2">Whole larva</tissue>
    </source>
</reference>
<organism evidence="2 3">
    <name type="scientific">Rhynchophorus ferrugineus</name>
    <name type="common">Red palm weevil</name>
    <name type="synonym">Curculio ferrugineus</name>
    <dbReference type="NCBI Taxonomy" id="354439"/>
    <lineage>
        <taxon>Eukaryota</taxon>
        <taxon>Metazoa</taxon>
        <taxon>Ecdysozoa</taxon>
        <taxon>Arthropoda</taxon>
        <taxon>Hexapoda</taxon>
        <taxon>Insecta</taxon>
        <taxon>Pterygota</taxon>
        <taxon>Neoptera</taxon>
        <taxon>Endopterygota</taxon>
        <taxon>Coleoptera</taxon>
        <taxon>Polyphaga</taxon>
        <taxon>Cucujiformia</taxon>
        <taxon>Curculionidae</taxon>
        <taxon>Dryophthorinae</taxon>
        <taxon>Rhynchophorus</taxon>
    </lineage>
</organism>
<dbReference type="AlphaFoldDB" id="A0A834MB26"/>
<name>A0A834MB26_RHYFE</name>